<evidence type="ECO:0000259" key="1">
    <source>
        <dbReference type="PROSITE" id="PS01033"/>
    </source>
</evidence>
<dbReference type="EMBL" id="VGLS01000022">
    <property type="protein sequence ID" value="MBM3222465.1"/>
    <property type="molecule type" value="Genomic_DNA"/>
</dbReference>
<accession>A0A938B247</accession>
<organism evidence="2 3">
    <name type="scientific">Tectimicrobiota bacterium</name>
    <dbReference type="NCBI Taxonomy" id="2528274"/>
    <lineage>
        <taxon>Bacteria</taxon>
        <taxon>Pseudomonadati</taxon>
        <taxon>Nitrospinota/Tectimicrobiota group</taxon>
        <taxon>Candidatus Tectimicrobiota</taxon>
    </lineage>
</organism>
<dbReference type="Gene3D" id="1.10.490.10">
    <property type="entry name" value="Globins"/>
    <property type="match status" value="1"/>
</dbReference>
<comment type="caution">
    <text evidence="2">The sequence shown here is derived from an EMBL/GenBank/DDBJ whole genome shotgun (WGS) entry which is preliminary data.</text>
</comment>
<dbReference type="GO" id="GO:0019825">
    <property type="term" value="F:oxygen binding"/>
    <property type="evidence" value="ECO:0007669"/>
    <property type="project" value="InterPro"/>
</dbReference>
<proteinExistence type="predicted"/>
<sequence length="74" mass="8295">MIQEHIGVVQSSFAKLAPRASQVAARFYARLFTLDPTLRRLFPDDLHAQGVKLMQALSLVVSSLHQFDTLMPTL</sequence>
<dbReference type="InterPro" id="IPR000971">
    <property type="entry name" value="Globin"/>
</dbReference>
<evidence type="ECO:0000313" key="3">
    <source>
        <dbReference type="Proteomes" id="UP000712673"/>
    </source>
</evidence>
<feature type="domain" description="Globin" evidence="1">
    <location>
        <begin position="1"/>
        <end position="74"/>
    </location>
</feature>
<dbReference type="SUPFAM" id="SSF46458">
    <property type="entry name" value="Globin-like"/>
    <property type="match status" value="1"/>
</dbReference>
<name>A0A938B247_UNCTE</name>
<protein>
    <recommendedName>
        <fullName evidence="1">Globin domain-containing protein</fullName>
    </recommendedName>
</protein>
<dbReference type="GO" id="GO:0020037">
    <property type="term" value="F:heme binding"/>
    <property type="evidence" value="ECO:0007669"/>
    <property type="project" value="InterPro"/>
</dbReference>
<dbReference type="InterPro" id="IPR009050">
    <property type="entry name" value="Globin-like_sf"/>
</dbReference>
<evidence type="ECO:0000313" key="2">
    <source>
        <dbReference type="EMBL" id="MBM3222465.1"/>
    </source>
</evidence>
<reference evidence="2" key="1">
    <citation type="submission" date="2019-03" db="EMBL/GenBank/DDBJ databases">
        <title>Lake Tanganyika Metagenome-Assembled Genomes (MAGs).</title>
        <authorList>
            <person name="Tran P."/>
        </authorList>
    </citation>
    <scope>NUCLEOTIDE SEQUENCE</scope>
    <source>
        <strain evidence="2">K_DeepCast_65m_m2_066</strain>
    </source>
</reference>
<dbReference type="InterPro" id="IPR012292">
    <property type="entry name" value="Globin/Proto"/>
</dbReference>
<dbReference type="PROSITE" id="PS01033">
    <property type="entry name" value="GLOBIN"/>
    <property type="match status" value="1"/>
</dbReference>
<gene>
    <name evidence="2" type="ORF">FJZ47_01485</name>
</gene>
<dbReference type="Proteomes" id="UP000712673">
    <property type="component" value="Unassembled WGS sequence"/>
</dbReference>
<dbReference type="AlphaFoldDB" id="A0A938B247"/>